<dbReference type="AlphaFoldDB" id="A0A5B7DIY2"/>
<comment type="caution">
    <text evidence="1">The sequence shown here is derived from an EMBL/GenBank/DDBJ whole genome shotgun (WGS) entry which is preliminary data.</text>
</comment>
<evidence type="ECO:0000313" key="1">
    <source>
        <dbReference type="EMBL" id="MPC21358.1"/>
    </source>
</evidence>
<dbReference type="Proteomes" id="UP000324222">
    <property type="component" value="Unassembled WGS sequence"/>
</dbReference>
<gene>
    <name evidence="1" type="ORF">E2C01_014341</name>
</gene>
<keyword evidence="2" id="KW-1185">Reference proteome</keyword>
<reference evidence="1 2" key="1">
    <citation type="submission" date="2019-05" db="EMBL/GenBank/DDBJ databases">
        <title>Another draft genome of Portunus trituberculatus and its Hox gene families provides insights of decapod evolution.</title>
        <authorList>
            <person name="Jeong J.-H."/>
            <person name="Song I."/>
            <person name="Kim S."/>
            <person name="Choi T."/>
            <person name="Kim D."/>
            <person name="Ryu S."/>
            <person name="Kim W."/>
        </authorList>
    </citation>
    <scope>NUCLEOTIDE SEQUENCE [LARGE SCALE GENOMIC DNA]</scope>
    <source>
        <tissue evidence="1">Muscle</tissue>
    </source>
</reference>
<protein>
    <submittedName>
        <fullName evidence="1">Uncharacterized protein</fullName>
    </submittedName>
</protein>
<evidence type="ECO:0000313" key="2">
    <source>
        <dbReference type="Proteomes" id="UP000324222"/>
    </source>
</evidence>
<accession>A0A5B7DIY2</accession>
<sequence length="59" mass="6569">MRKKHEKKVNGRRWMAGEAACGFGSARVCLEYRTSCYKVSAATRTSGDTSLRDARDSVL</sequence>
<name>A0A5B7DIY2_PORTR</name>
<organism evidence="1 2">
    <name type="scientific">Portunus trituberculatus</name>
    <name type="common">Swimming crab</name>
    <name type="synonym">Neptunus trituberculatus</name>
    <dbReference type="NCBI Taxonomy" id="210409"/>
    <lineage>
        <taxon>Eukaryota</taxon>
        <taxon>Metazoa</taxon>
        <taxon>Ecdysozoa</taxon>
        <taxon>Arthropoda</taxon>
        <taxon>Crustacea</taxon>
        <taxon>Multicrustacea</taxon>
        <taxon>Malacostraca</taxon>
        <taxon>Eumalacostraca</taxon>
        <taxon>Eucarida</taxon>
        <taxon>Decapoda</taxon>
        <taxon>Pleocyemata</taxon>
        <taxon>Brachyura</taxon>
        <taxon>Eubrachyura</taxon>
        <taxon>Portunoidea</taxon>
        <taxon>Portunidae</taxon>
        <taxon>Portuninae</taxon>
        <taxon>Portunus</taxon>
    </lineage>
</organism>
<dbReference type="EMBL" id="VSRR010000967">
    <property type="protein sequence ID" value="MPC21358.1"/>
    <property type="molecule type" value="Genomic_DNA"/>
</dbReference>
<proteinExistence type="predicted"/>